<comment type="caution">
    <text evidence="8">The sequence shown here is derived from an EMBL/GenBank/DDBJ whole genome shotgun (WGS) entry which is preliminary data.</text>
</comment>
<dbReference type="PANTHER" id="PTHR43289:SF6">
    <property type="entry name" value="SERINE_THREONINE-PROTEIN KINASE NEKL-3"/>
    <property type="match status" value="1"/>
</dbReference>
<evidence type="ECO:0000256" key="4">
    <source>
        <dbReference type="ARBA" id="ARBA00022777"/>
    </source>
</evidence>
<sequence>MQRPPCRLRRSDDRVSGMEQEDFVFLEALNQRGTVFLVRQRSSGRILVARQMSPGQAEIFETIRGMNARHVPAVRAIEAQRDGTTFVYEDYIQGVTLRQRMEAEPPLTKEDAVWLGRQLCQALAPLHRANIVHRDIKPENIVLGADSQVYLIDFGIARVEKAGRSADTALLGTHGYAAPEQFGFCQSDTRADIYSLGVVLNQMVTGAFPNEVRADGLLGDVIAKCTNLDPQQRYSNVRELDAALAALPCRRAVPPQPAARKGYPYPLCLVPGFRSGSGQKALAAIAAVFWFFVFAAAGYSSAAGDPVEGLIVTGVLAIPVGSYVLVFDLFGIHRYIPFLKKAQGRGMRIAATAAAVLLWGAAVFLVTVFAAAAVTAVLH</sequence>
<keyword evidence="4 8" id="KW-0418">Kinase</keyword>
<dbReference type="EC" id="2.7.11.1" evidence="1"/>
<keyword evidence="8" id="KW-0723">Serine/threonine-protein kinase</keyword>
<dbReference type="GO" id="GO:0005524">
    <property type="term" value="F:ATP binding"/>
    <property type="evidence" value="ECO:0007669"/>
    <property type="project" value="UniProtKB-KW"/>
</dbReference>
<keyword evidence="2" id="KW-0808">Transferase</keyword>
<proteinExistence type="predicted"/>
<keyword evidence="3" id="KW-0547">Nucleotide-binding</keyword>
<evidence type="ECO:0000313" key="9">
    <source>
        <dbReference type="Proteomes" id="UP000824193"/>
    </source>
</evidence>
<dbReference type="SUPFAM" id="SSF56112">
    <property type="entry name" value="Protein kinase-like (PK-like)"/>
    <property type="match status" value="1"/>
</dbReference>
<dbReference type="InterPro" id="IPR008271">
    <property type="entry name" value="Ser/Thr_kinase_AS"/>
</dbReference>
<name>A0A9D2ACS9_9FIRM</name>
<dbReference type="GO" id="GO:0004674">
    <property type="term" value="F:protein serine/threonine kinase activity"/>
    <property type="evidence" value="ECO:0007669"/>
    <property type="project" value="UniProtKB-KW"/>
</dbReference>
<dbReference type="SMART" id="SM00220">
    <property type="entry name" value="S_TKc"/>
    <property type="match status" value="1"/>
</dbReference>
<evidence type="ECO:0000256" key="5">
    <source>
        <dbReference type="ARBA" id="ARBA00022840"/>
    </source>
</evidence>
<dbReference type="Proteomes" id="UP000824193">
    <property type="component" value="Unassembled WGS sequence"/>
</dbReference>
<protein>
    <recommendedName>
        <fullName evidence="1">non-specific serine/threonine protein kinase</fullName>
        <ecNumber evidence="1">2.7.11.1</ecNumber>
    </recommendedName>
</protein>
<evidence type="ECO:0000256" key="3">
    <source>
        <dbReference type="ARBA" id="ARBA00022741"/>
    </source>
</evidence>
<dbReference type="Gene3D" id="1.10.510.10">
    <property type="entry name" value="Transferase(Phosphotransferase) domain 1"/>
    <property type="match status" value="1"/>
</dbReference>
<evidence type="ECO:0000256" key="6">
    <source>
        <dbReference type="SAM" id="Phobius"/>
    </source>
</evidence>
<dbReference type="PANTHER" id="PTHR43289">
    <property type="entry name" value="MITOGEN-ACTIVATED PROTEIN KINASE KINASE KINASE 20-RELATED"/>
    <property type="match status" value="1"/>
</dbReference>
<keyword evidence="6" id="KW-1133">Transmembrane helix</keyword>
<keyword evidence="5" id="KW-0067">ATP-binding</keyword>
<evidence type="ECO:0000259" key="7">
    <source>
        <dbReference type="PROSITE" id="PS50011"/>
    </source>
</evidence>
<keyword evidence="6" id="KW-0812">Transmembrane</keyword>
<dbReference type="PROSITE" id="PS50011">
    <property type="entry name" value="PROTEIN_KINASE_DOM"/>
    <property type="match status" value="1"/>
</dbReference>
<dbReference type="InterPro" id="IPR011009">
    <property type="entry name" value="Kinase-like_dom_sf"/>
</dbReference>
<reference evidence="8" key="2">
    <citation type="submission" date="2021-04" db="EMBL/GenBank/DDBJ databases">
        <authorList>
            <person name="Gilroy R."/>
        </authorList>
    </citation>
    <scope>NUCLEOTIDE SEQUENCE</scope>
    <source>
        <strain evidence="8">2239</strain>
    </source>
</reference>
<dbReference type="InterPro" id="IPR000719">
    <property type="entry name" value="Prot_kinase_dom"/>
</dbReference>
<dbReference type="EMBL" id="DXFW01000005">
    <property type="protein sequence ID" value="HIX04929.1"/>
    <property type="molecule type" value="Genomic_DNA"/>
</dbReference>
<keyword evidence="6" id="KW-0472">Membrane</keyword>
<accession>A0A9D2ACS9</accession>
<gene>
    <name evidence="8" type="ORF">H9865_02275</name>
</gene>
<feature type="transmembrane region" description="Helical" evidence="6">
    <location>
        <begin position="311"/>
        <end position="332"/>
    </location>
</feature>
<dbReference type="CDD" id="cd14014">
    <property type="entry name" value="STKc_PknB_like"/>
    <property type="match status" value="1"/>
</dbReference>
<reference evidence="8" key="1">
    <citation type="journal article" date="2021" name="PeerJ">
        <title>Extensive microbial diversity within the chicken gut microbiome revealed by metagenomics and culture.</title>
        <authorList>
            <person name="Gilroy R."/>
            <person name="Ravi A."/>
            <person name="Getino M."/>
            <person name="Pursley I."/>
            <person name="Horton D.L."/>
            <person name="Alikhan N.F."/>
            <person name="Baker D."/>
            <person name="Gharbi K."/>
            <person name="Hall N."/>
            <person name="Watson M."/>
            <person name="Adriaenssens E.M."/>
            <person name="Foster-Nyarko E."/>
            <person name="Jarju S."/>
            <person name="Secka A."/>
            <person name="Antonio M."/>
            <person name="Oren A."/>
            <person name="Chaudhuri R.R."/>
            <person name="La Ragione R."/>
            <person name="Hildebrand F."/>
            <person name="Pallen M.J."/>
        </authorList>
    </citation>
    <scope>NUCLEOTIDE SEQUENCE</scope>
    <source>
        <strain evidence="8">2239</strain>
    </source>
</reference>
<feature type="transmembrane region" description="Helical" evidence="6">
    <location>
        <begin position="353"/>
        <end position="378"/>
    </location>
</feature>
<organism evidence="8 9">
    <name type="scientific">Candidatus Allofournierella pullicola</name>
    <dbReference type="NCBI Taxonomy" id="2838596"/>
    <lineage>
        <taxon>Bacteria</taxon>
        <taxon>Bacillati</taxon>
        <taxon>Bacillota</taxon>
        <taxon>Clostridia</taxon>
        <taxon>Eubacteriales</taxon>
        <taxon>Oscillospiraceae</taxon>
        <taxon>Allofournierella</taxon>
    </lineage>
</organism>
<feature type="transmembrane region" description="Helical" evidence="6">
    <location>
        <begin position="281"/>
        <end position="299"/>
    </location>
</feature>
<evidence type="ECO:0000313" key="8">
    <source>
        <dbReference type="EMBL" id="HIX04929.1"/>
    </source>
</evidence>
<evidence type="ECO:0000256" key="1">
    <source>
        <dbReference type="ARBA" id="ARBA00012513"/>
    </source>
</evidence>
<dbReference type="AlphaFoldDB" id="A0A9D2ACS9"/>
<feature type="domain" description="Protein kinase" evidence="7">
    <location>
        <begin position="21"/>
        <end position="247"/>
    </location>
</feature>
<dbReference type="PROSITE" id="PS00108">
    <property type="entry name" value="PROTEIN_KINASE_ST"/>
    <property type="match status" value="1"/>
</dbReference>
<dbReference type="Pfam" id="PF00069">
    <property type="entry name" value="Pkinase"/>
    <property type="match status" value="1"/>
</dbReference>
<evidence type="ECO:0000256" key="2">
    <source>
        <dbReference type="ARBA" id="ARBA00022679"/>
    </source>
</evidence>